<reference evidence="1 2" key="1">
    <citation type="submission" date="2012-12" db="EMBL/GenBank/DDBJ databases">
        <title>Whole genome shotgun sequence of Gordonia hirsuta NBRC 16056.</title>
        <authorList>
            <person name="Isaki-Nakamura S."/>
            <person name="Hosoyama A."/>
            <person name="Tsuchikane K."/>
            <person name="Katsumata H."/>
            <person name="Baba S."/>
            <person name="Yamazaki S."/>
            <person name="Fujita N."/>
        </authorList>
    </citation>
    <scope>NUCLEOTIDE SEQUENCE [LARGE SCALE GENOMIC DNA]</scope>
    <source>
        <strain evidence="1 2">NBRC 16056</strain>
    </source>
</reference>
<gene>
    <name evidence="1" type="ORF">GOHSU_43_00340</name>
</gene>
<dbReference type="eggNOG" id="ENOG502ZCEC">
    <property type="taxonomic scope" value="Bacteria"/>
</dbReference>
<organism evidence="1 2">
    <name type="scientific">Gordonia hirsuta DSM 44140 = NBRC 16056</name>
    <dbReference type="NCBI Taxonomy" id="1121927"/>
    <lineage>
        <taxon>Bacteria</taxon>
        <taxon>Bacillati</taxon>
        <taxon>Actinomycetota</taxon>
        <taxon>Actinomycetes</taxon>
        <taxon>Mycobacteriales</taxon>
        <taxon>Gordoniaceae</taxon>
        <taxon>Gordonia</taxon>
    </lineage>
</organism>
<comment type="caution">
    <text evidence="1">The sequence shown here is derived from an EMBL/GenBank/DDBJ whole genome shotgun (WGS) entry which is preliminary data.</text>
</comment>
<dbReference type="EMBL" id="BANT01000043">
    <property type="protein sequence ID" value="GAC58590.1"/>
    <property type="molecule type" value="Genomic_DNA"/>
</dbReference>
<evidence type="ECO:0008006" key="3">
    <source>
        <dbReference type="Google" id="ProtNLM"/>
    </source>
</evidence>
<accession>L7LBT6</accession>
<dbReference type="RefSeq" id="WP_005943037.1">
    <property type="nucleotide sequence ID" value="NZ_ATVK01000022.1"/>
</dbReference>
<dbReference type="AlphaFoldDB" id="L7LBT6"/>
<proteinExistence type="predicted"/>
<dbReference type="Proteomes" id="UP000053405">
    <property type="component" value="Unassembled WGS sequence"/>
</dbReference>
<name>L7LBT6_9ACTN</name>
<evidence type="ECO:0000313" key="1">
    <source>
        <dbReference type="EMBL" id="GAC58590.1"/>
    </source>
</evidence>
<sequence>MTALIWIVVVLIIVMLVVALMQGGGADRAQRELADAQADARQAINRLGGQVYLLEGTNPAATQALADAGERYNAAGAQIDHADTPRQAHLAKQTALEGLYYVRAARTAMDMDPGPPVQGLDGQAAAGRVTEVRTVDFEGRQISASPDPSATTPNYFPGGRVAGRPVPAGWYSEAWWRPALIGGMWGVGSMLLFSSLFSGMSGVHYGADAFAQGDTGLDDGGMGDAGIGDGGMGDGGMGDDFGGGLEGFDFGGFDF</sequence>
<evidence type="ECO:0000313" key="2">
    <source>
        <dbReference type="Proteomes" id="UP000053405"/>
    </source>
</evidence>
<dbReference type="OrthoDB" id="5187452at2"/>
<dbReference type="STRING" id="1121927.GOHSU_43_00340"/>
<protein>
    <recommendedName>
        <fullName evidence="3">DUF1542 domain-containing protein</fullName>
    </recommendedName>
</protein>
<keyword evidence="2" id="KW-1185">Reference proteome</keyword>